<evidence type="ECO:0000313" key="1">
    <source>
        <dbReference type="EMBL" id="KLE01917.1"/>
    </source>
</evidence>
<dbReference type="AlphaFoldDB" id="A0A0G9K5U0"/>
<sequence>MQNNTLEERVRRYIKMKKFFILSDALLITGLSKNTLLKILDKFEEQGLIIKDKDEKSLMNRSYIVFSNKNKKLLKIQNIRIDIELINSLNKVLRALKNMGVNEIYYYEILKSTTLTKGVFANTIKTLILLNVLVEKQMGDFESKENRSFRINEDLFNVLLTFIKQKRYRDLQEILDGKKTLRHVEVPEDFIQVISVIIKNEVLTISELAHLSKLTAKKLKVWWNLIEKLGIISDRFKEDKKEITYIFSNRRARTVLKHINNGAYEKDKELKHLWTTKSTNS</sequence>
<evidence type="ECO:0000313" key="2">
    <source>
        <dbReference type="Proteomes" id="UP000035514"/>
    </source>
</evidence>
<accession>A0A0G9K5U0</accession>
<dbReference type="PATRIC" id="fig|1447256.3.peg.391"/>
<name>A0A0G9K5U0_9BACT</name>
<dbReference type="EMBL" id="JAIQ01000050">
    <property type="protein sequence ID" value="KLE01917.1"/>
    <property type="molecule type" value="Genomic_DNA"/>
</dbReference>
<proteinExistence type="predicted"/>
<reference evidence="1 2" key="1">
    <citation type="submission" date="2014-01" db="EMBL/GenBank/DDBJ databases">
        <title>Development of a Comparative Genomic Fingerprinting Assay for High Resolution Genotyping of Arcobacter butzleri.</title>
        <authorList>
            <person name="Webb A.L."/>
            <person name="Inglis G.D."/>
            <person name="Kruczkiewicz P."/>
            <person name="Selinger L.B."/>
            <person name="Taboada E.N."/>
        </authorList>
    </citation>
    <scope>NUCLEOTIDE SEQUENCE [LARGE SCALE GENOMIC DNA]</scope>
    <source>
        <strain evidence="1 2">L348</strain>
    </source>
</reference>
<organism evidence="1 2">
    <name type="scientific">Aliarcobacter butzleri L348</name>
    <dbReference type="NCBI Taxonomy" id="1447256"/>
    <lineage>
        <taxon>Bacteria</taxon>
        <taxon>Pseudomonadati</taxon>
        <taxon>Campylobacterota</taxon>
        <taxon>Epsilonproteobacteria</taxon>
        <taxon>Campylobacterales</taxon>
        <taxon>Arcobacteraceae</taxon>
        <taxon>Aliarcobacter</taxon>
    </lineage>
</organism>
<comment type="caution">
    <text evidence="1">The sequence shown here is derived from an EMBL/GenBank/DDBJ whole genome shotgun (WGS) entry which is preliminary data.</text>
</comment>
<dbReference type="RefSeq" id="WP_046996188.1">
    <property type="nucleotide sequence ID" value="NZ_JAIQ01000050.1"/>
</dbReference>
<gene>
    <name evidence="1" type="ORF">AA20_02030</name>
</gene>
<protein>
    <submittedName>
        <fullName evidence="1">Uncharacterized protein</fullName>
    </submittedName>
</protein>
<dbReference type="Proteomes" id="UP000035514">
    <property type="component" value="Unassembled WGS sequence"/>
</dbReference>